<dbReference type="STRING" id="45496.SAMN04488079_10154"/>
<feature type="compositionally biased region" description="Polar residues" evidence="1">
    <location>
        <begin position="7"/>
        <end position="20"/>
    </location>
</feature>
<evidence type="ECO:0000256" key="1">
    <source>
        <dbReference type="SAM" id="MobiDB-lite"/>
    </source>
</evidence>
<organism evidence="3 4">
    <name type="scientific">Methylophaga sulfidovorans</name>
    <dbReference type="NCBI Taxonomy" id="45496"/>
    <lineage>
        <taxon>Bacteria</taxon>
        <taxon>Pseudomonadati</taxon>
        <taxon>Pseudomonadota</taxon>
        <taxon>Gammaproteobacteria</taxon>
        <taxon>Thiotrichales</taxon>
        <taxon>Piscirickettsiaceae</taxon>
        <taxon>Methylophaga</taxon>
    </lineage>
</organism>
<evidence type="ECO:0000313" key="3">
    <source>
        <dbReference type="EMBL" id="SFJ74845.1"/>
    </source>
</evidence>
<dbReference type="AlphaFoldDB" id="A0A1I3TVP4"/>
<name>A0A1I3TVP4_9GAMM</name>
<gene>
    <name evidence="3" type="ORF">SAMN04488079_10154</name>
</gene>
<feature type="region of interest" description="Disordered" evidence="1">
    <location>
        <begin position="1"/>
        <end position="20"/>
    </location>
</feature>
<evidence type="ECO:0000259" key="2">
    <source>
        <dbReference type="Pfam" id="PF06048"/>
    </source>
</evidence>
<feature type="domain" description="DUF927" evidence="2">
    <location>
        <begin position="44"/>
        <end position="308"/>
    </location>
</feature>
<dbReference type="RefSeq" id="WP_091711197.1">
    <property type="nucleotide sequence ID" value="NZ_FOSH01000001.1"/>
</dbReference>
<keyword evidence="4" id="KW-1185">Reference proteome</keyword>
<evidence type="ECO:0000313" key="4">
    <source>
        <dbReference type="Proteomes" id="UP000198924"/>
    </source>
</evidence>
<dbReference type="Pfam" id="PF06048">
    <property type="entry name" value="DUF927"/>
    <property type="match status" value="1"/>
</dbReference>
<dbReference type="EMBL" id="FOSH01000001">
    <property type="protein sequence ID" value="SFJ74845.1"/>
    <property type="molecule type" value="Genomic_DNA"/>
</dbReference>
<reference evidence="4" key="1">
    <citation type="submission" date="2016-10" db="EMBL/GenBank/DDBJ databases">
        <authorList>
            <person name="Varghese N."/>
            <person name="Submissions S."/>
        </authorList>
    </citation>
    <scope>NUCLEOTIDE SEQUENCE [LARGE SCALE GENOMIC DNA]</scope>
    <source>
        <strain evidence="4">DSM 11578</strain>
    </source>
</reference>
<dbReference type="OrthoDB" id="784829at2"/>
<dbReference type="InterPro" id="IPR009270">
    <property type="entry name" value="DUF927"/>
</dbReference>
<sequence>MAVDKPSASTPLPASEMNNNTPTLPAGFAYNAQNWLVMQPAGQDSPVKICSWLQVAARTRDPQGDNYGYLLHWLDDDNRHRYWAMPAELLAGDGSEYRRILLSRGMRLSNSVKARQLLSLFIQQMGELATQKAISVNCIGWHHHAYVHPRLTFYPSEHSNNPRMVLQTMHPIEGFIQQGSSDSWRQQVGHYCLDNPLLIVGVCAALAAPLLHLCGVDGFGLHLYGASSTGKTAALYPALSVWGEPNQLRHSWRATANGLEGTALAHNDALLALDEMGEVDPKEAGDVAYMLANGQGKTRAGKYGEMRLPARWRLVFLSTGEVTLESHLASIGKRVKAGQQVRVIDLSADAGAQMGVFNHSHDMNAADLADHLKQQSRQHYGSLALDWLRYLTQNSGQVRPVFQNVRQRFLASLPAEADGQVRRVAEKFALLASAGLLAIQAKVLDWPAQSVEAACLSQLNQWILARGSVTANEDQQAIRQVRSFIEQHGESRFTPKQTGYSCQVRQRAGWIDRSGASLHSRHTVHPEHNTTGPQILYLFYPTGWREATEGLSPDRAAKALMAAGYLIPDGNRPQRKVSLPDNTRPRMYCVKGSILDD</sequence>
<dbReference type="Proteomes" id="UP000198924">
    <property type="component" value="Unassembled WGS sequence"/>
</dbReference>
<protein>
    <submittedName>
        <fullName evidence="3">Uncharcterized protein, DUF927 family</fullName>
    </submittedName>
</protein>
<accession>A0A1I3TVP4</accession>
<proteinExistence type="predicted"/>